<feature type="compositionally biased region" description="Polar residues" evidence="2">
    <location>
        <begin position="479"/>
        <end position="493"/>
    </location>
</feature>
<feature type="region of interest" description="Disordered" evidence="2">
    <location>
        <begin position="613"/>
        <end position="659"/>
    </location>
</feature>
<feature type="transmembrane region" description="Helical" evidence="3">
    <location>
        <begin position="1525"/>
        <end position="1546"/>
    </location>
</feature>
<keyword evidence="3" id="KW-0812">Transmembrane</keyword>
<name>A0A7J8Z1I6_9ROSI</name>
<evidence type="ECO:0000313" key="4">
    <source>
        <dbReference type="EMBL" id="MBA0705615.1"/>
    </source>
</evidence>
<dbReference type="Proteomes" id="UP000593574">
    <property type="component" value="Unassembled WGS sequence"/>
</dbReference>
<organism evidence="4 5">
    <name type="scientific">Gossypium laxum</name>
    <dbReference type="NCBI Taxonomy" id="34288"/>
    <lineage>
        <taxon>Eukaryota</taxon>
        <taxon>Viridiplantae</taxon>
        <taxon>Streptophyta</taxon>
        <taxon>Embryophyta</taxon>
        <taxon>Tracheophyta</taxon>
        <taxon>Spermatophyta</taxon>
        <taxon>Magnoliopsida</taxon>
        <taxon>eudicotyledons</taxon>
        <taxon>Gunneridae</taxon>
        <taxon>Pentapetalae</taxon>
        <taxon>rosids</taxon>
        <taxon>malvids</taxon>
        <taxon>Malvales</taxon>
        <taxon>Malvaceae</taxon>
        <taxon>Malvoideae</taxon>
        <taxon>Gossypium</taxon>
    </lineage>
</organism>
<feature type="compositionally biased region" description="Polar residues" evidence="2">
    <location>
        <begin position="401"/>
        <end position="412"/>
    </location>
</feature>
<gene>
    <name evidence="4" type="ORF">Golax_017798</name>
</gene>
<comment type="caution">
    <text evidence="4">The sequence shown here is derived from an EMBL/GenBank/DDBJ whole genome shotgun (WGS) entry which is preliminary data.</text>
</comment>
<protein>
    <submittedName>
        <fullName evidence="4">Uncharacterized protein</fullName>
    </submittedName>
</protein>
<keyword evidence="5" id="KW-1185">Reference proteome</keyword>
<feature type="region of interest" description="Disordered" evidence="2">
    <location>
        <begin position="136"/>
        <end position="156"/>
    </location>
</feature>
<keyword evidence="3" id="KW-1133">Transmembrane helix</keyword>
<feature type="compositionally biased region" description="Basic residues" evidence="2">
    <location>
        <begin position="1443"/>
        <end position="1452"/>
    </location>
</feature>
<feature type="coiled-coil region" evidence="1">
    <location>
        <begin position="1121"/>
        <end position="1176"/>
    </location>
</feature>
<feature type="compositionally biased region" description="Polar residues" evidence="2">
    <location>
        <begin position="793"/>
        <end position="812"/>
    </location>
</feature>
<keyword evidence="1" id="KW-0175">Coiled coil</keyword>
<dbReference type="PANTHER" id="PTHR48454:SF2">
    <property type="entry name" value="PUTATIVE RNA-BINDING DOMAIN-CONTAINING PROTEIN-RELATED"/>
    <property type="match status" value="1"/>
</dbReference>
<feature type="region of interest" description="Disordered" evidence="2">
    <location>
        <begin position="11"/>
        <end position="88"/>
    </location>
</feature>
<feature type="region of interest" description="Disordered" evidence="2">
    <location>
        <begin position="180"/>
        <end position="274"/>
    </location>
</feature>
<feature type="compositionally biased region" description="Basic and acidic residues" evidence="2">
    <location>
        <begin position="1429"/>
        <end position="1442"/>
    </location>
</feature>
<evidence type="ECO:0000256" key="3">
    <source>
        <dbReference type="SAM" id="Phobius"/>
    </source>
</evidence>
<evidence type="ECO:0000256" key="1">
    <source>
        <dbReference type="SAM" id="Coils"/>
    </source>
</evidence>
<feature type="region of interest" description="Disordered" evidence="2">
    <location>
        <begin position="791"/>
        <end position="834"/>
    </location>
</feature>
<feature type="compositionally biased region" description="Basic and acidic residues" evidence="2">
    <location>
        <begin position="1359"/>
        <end position="1422"/>
    </location>
</feature>
<reference evidence="4 5" key="1">
    <citation type="journal article" date="2019" name="Genome Biol. Evol.">
        <title>Insights into the evolution of the New World diploid cottons (Gossypium, subgenus Houzingenia) based on genome sequencing.</title>
        <authorList>
            <person name="Grover C.E."/>
            <person name="Arick M.A. 2nd"/>
            <person name="Thrash A."/>
            <person name="Conover J.L."/>
            <person name="Sanders W.S."/>
            <person name="Peterson D.G."/>
            <person name="Frelichowski J.E."/>
            <person name="Scheffler J.A."/>
            <person name="Scheffler B.E."/>
            <person name="Wendel J.F."/>
        </authorList>
    </citation>
    <scope>NUCLEOTIDE SEQUENCE [LARGE SCALE GENOMIC DNA]</scope>
    <source>
        <strain evidence="4">4</strain>
        <tissue evidence="4">Leaf</tissue>
    </source>
</reference>
<feature type="compositionally biased region" description="Low complexity" evidence="2">
    <location>
        <begin position="1313"/>
        <end position="1330"/>
    </location>
</feature>
<feature type="compositionally biased region" description="Basic and acidic residues" evidence="2">
    <location>
        <begin position="1478"/>
        <end position="1488"/>
    </location>
</feature>
<dbReference type="EMBL" id="JABEZV010000002">
    <property type="protein sequence ID" value="MBA0705615.1"/>
    <property type="molecule type" value="Genomic_DNA"/>
</dbReference>
<sequence length="1558" mass="168755">MTVDEVMAVHAEEEEMAASSSSKVETVVKEDHGKENEKEDSNGTNGKTVREDTDGDGDYVFVNGNEAENGDLVESDLDKNGNGIGVEDQGFESLETKGEVKSKSDLVEKDESCIGIVDQDKESVELCHVKAPVDEQKSGDLVEGGPVSATNAGMADQNGISELTEDVFVDKNIVKHTVSEAAVVDSSARQSDEISPVPGPDGNGSANDSALDFRSKENEGSEIAVADDGDCSGDGLVNDSVEAPVSEADVLDLRSKESEGSEMTVADDGDCSGDGLVNDSVEALVSEANVLDFRSKENGGSEMAVTGDGDFNGDGFVNDSVEATVSEDTVLDFRSKDNEDSEMAVADDGDCNGDGLANDNAKATVCEASVINSRSKENEGSEITVADDGDCNGDSLANDGAKTTVSEASVTDSRSKENAGSEMAVADGGDCNANGLSNDSAEATVSEANVIDSRSEEKEGSGVAVAADGDCNGDGLANDSANATVSETNVIDSSSEEKEGSEMTVAADGDYGGDGLPNDNAKATVSGANVEESEVAVVVNGDCSGDGLANGSAEAAVSEAAVVTRNEHKGVCDDEVPIVSVPDSNGDCFPDVSENDTVSEAALVDSRVEQNDGVPVCVSGSDTVEDTSEVFKPEQNESEADSPGPVSDGDGYGYRPEQNGFSGIAETVLPDVASGNELVKDGESLTAVDDFPVESGSDLEPNTERDLCLEADIHLEKETGNGSLSDECGEALQDVHTQDGISEAVQIDNSSDSGLNSQQGQSSEFVESINENVHVERATTNDMVTDSADVAEGSSSKVMLSNNLSTENGVSDTTDKTFPPSSVDDEKLETEGENSRVGLDPCLVENSEMDIKAESDSVDDKFKSRCVANDDDSIISKEAEVSKVLVECHSTETDEKFVAVVDVQDDSNLVAAVSNDEKASAPIEQLSADISDNDELVYESRESDCDTNNNEQTCAVIKGGIQFGSVVTGQEPEEPEGVDEVERKSPFYFLIRVPRYDDENLKEKIRLAQIRVDEETQSRDAIRIEIQKMRAVCKKYGDNIDAAISQERAVRDLHRSKRQEIDSIQSMMNIEDIDAQIRNMEHMIQHETMPLKDEKQFIHQIKQFKQTRERISSSMSKQDEVQQGLDQKDQIKERMKSLKKEADQLKVNLLKAEAVTKAAKKEYHDETEKLNKLQSQFKAADDIRQEAYALLQSLKKQSYEKNKYFYQYRDDAKAANDLALKGDKEALQNLCVNQLIVQVEKFMELWNNNDEFRKEYIRCNTRSTLRRLRTLDGRALGPDEEPPVIPAIPKVVNERVAKDQTVSSKTLEEQTQEKTAPAKAEIAKAKPAAKSMEQKNLTSKSEKPVKSVPPASGSTTASSRDKIEEAEEKPKITKEEEEMARKAEESRKEEEAAKLREQRRLEEITKAKEALERKRRNAEKAQARAALRAQKEAEQKEKEREKRAKKKERRKVAAAGVGDASVTDETESALTLETPAETPKDSESKEKPVTVAKRSQKPPQFTKQSKAKSIPPPLRNRGKRRMQQWMWVLVTSLIVLALFLAGNYNFSFSFGLLQKFNF</sequence>
<feature type="compositionally biased region" description="Polar residues" evidence="2">
    <location>
        <begin position="434"/>
        <end position="447"/>
    </location>
</feature>
<keyword evidence="3" id="KW-0472">Membrane</keyword>
<feature type="region of interest" description="Disordered" evidence="2">
    <location>
        <begin position="1299"/>
        <end position="1517"/>
    </location>
</feature>
<evidence type="ECO:0000256" key="2">
    <source>
        <dbReference type="SAM" id="MobiDB-lite"/>
    </source>
</evidence>
<evidence type="ECO:0000313" key="5">
    <source>
        <dbReference type="Proteomes" id="UP000593574"/>
    </source>
</evidence>
<accession>A0A7J8Z1I6</accession>
<feature type="region of interest" description="Disordered" evidence="2">
    <location>
        <begin position="373"/>
        <end position="523"/>
    </location>
</feature>
<proteinExistence type="predicted"/>
<feature type="compositionally biased region" description="Basic and acidic residues" evidence="2">
    <location>
        <begin position="26"/>
        <end position="41"/>
    </location>
</feature>
<dbReference type="PANTHER" id="PTHR48454">
    <property type="entry name" value="PUTATIVE RNA-BINDING DOMAIN-CONTAINING PROTEIN-RELATED"/>
    <property type="match status" value="1"/>
</dbReference>